<dbReference type="CDD" id="cd03469">
    <property type="entry name" value="Rieske_RO_Alpha_N"/>
    <property type="match status" value="1"/>
</dbReference>
<dbReference type="Proteomes" id="UP000249254">
    <property type="component" value="Unassembled WGS sequence"/>
</dbReference>
<keyword evidence="1" id="KW-0001">2Fe-2S</keyword>
<dbReference type="InterPro" id="IPR036922">
    <property type="entry name" value="Rieske_2Fe-2S_sf"/>
</dbReference>
<evidence type="ECO:0000256" key="4">
    <source>
        <dbReference type="ARBA" id="ARBA00023004"/>
    </source>
</evidence>
<dbReference type="PANTHER" id="PTHR21266">
    <property type="entry name" value="IRON-SULFUR DOMAIN CONTAINING PROTEIN"/>
    <property type="match status" value="1"/>
</dbReference>
<keyword evidence="8" id="KW-1185">Reference proteome</keyword>
<protein>
    <submittedName>
        <fullName evidence="7">Aromatic ring-hydroxylating dioxygenase subunit alpha</fullName>
    </submittedName>
</protein>
<organism evidence="7 8">
    <name type="scientific">Phenylobacterium soli</name>
    <dbReference type="NCBI Taxonomy" id="2170551"/>
    <lineage>
        <taxon>Bacteria</taxon>
        <taxon>Pseudomonadati</taxon>
        <taxon>Pseudomonadota</taxon>
        <taxon>Alphaproteobacteria</taxon>
        <taxon>Caulobacterales</taxon>
        <taxon>Caulobacteraceae</taxon>
        <taxon>Phenylobacterium</taxon>
    </lineage>
</organism>
<dbReference type="InterPro" id="IPR044043">
    <property type="entry name" value="VanA_C_cat"/>
</dbReference>
<dbReference type="Pfam" id="PF00355">
    <property type="entry name" value="Rieske"/>
    <property type="match status" value="1"/>
</dbReference>
<dbReference type="PROSITE" id="PS51296">
    <property type="entry name" value="RIESKE"/>
    <property type="match status" value="1"/>
</dbReference>
<keyword evidence="7" id="KW-0223">Dioxygenase</keyword>
<keyword evidence="5" id="KW-0411">Iron-sulfur</keyword>
<evidence type="ECO:0000313" key="8">
    <source>
        <dbReference type="Proteomes" id="UP000249254"/>
    </source>
</evidence>
<dbReference type="GO" id="GO:0046872">
    <property type="term" value="F:metal ion binding"/>
    <property type="evidence" value="ECO:0007669"/>
    <property type="project" value="UniProtKB-KW"/>
</dbReference>
<dbReference type="OrthoDB" id="9800776at2"/>
<sequence length="369" mass="41509">MAEGDSKPQKTSEKTETRFGEGFLTDIWYFAALSSDLKPGQLTRYEILGEPVLLGRSKAGQLFGLKDICPHRAAPLSAGRFVKEASGAETVECPYHGWRFAADGACAAIPSLVADQPLDVSRIRVRRYPVQESQGLIFVWIASDARKDAEPDQPPPVFPGVVGGGPKLVDRMDFDAHIDHAVVGLMDPAHGPYVHQQWWWRSAKSQHEKAKRFEPREAGFSMVRHEPSKNSRAYAILGGEPLTEITFRLPGLRWEHVTVGKRQVLSLTCLTPISEKKTRITQIVWSDHPAFLVLKPFIAAGARAFLRQDGDMVNLQNEGLKYDPPLIWIDDADKQAKWYHQLKREWAAARREKRAFVNPVEAGTLRWRS</sequence>
<evidence type="ECO:0000256" key="2">
    <source>
        <dbReference type="ARBA" id="ARBA00022723"/>
    </source>
</evidence>
<dbReference type="PANTHER" id="PTHR21266:SF60">
    <property type="entry name" value="3-KETOSTEROID-9-ALPHA-MONOOXYGENASE, OXYGENASE COMPONENT"/>
    <property type="match status" value="1"/>
</dbReference>
<proteinExistence type="predicted"/>
<comment type="caution">
    <text evidence="7">The sequence shown here is derived from an EMBL/GenBank/DDBJ whole genome shotgun (WGS) entry which is preliminary data.</text>
</comment>
<dbReference type="SUPFAM" id="SSF55961">
    <property type="entry name" value="Bet v1-like"/>
    <property type="match status" value="1"/>
</dbReference>
<dbReference type="Pfam" id="PF19112">
    <property type="entry name" value="VanA_C"/>
    <property type="match status" value="1"/>
</dbReference>
<evidence type="ECO:0000313" key="7">
    <source>
        <dbReference type="EMBL" id="RAK53208.1"/>
    </source>
</evidence>
<gene>
    <name evidence="7" type="ORF">DJ017_01025</name>
</gene>
<name>A0A328AJZ9_9CAUL</name>
<dbReference type="GO" id="GO:0051213">
    <property type="term" value="F:dioxygenase activity"/>
    <property type="evidence" value="ECO:0007669"/>
    <property type="project" value="UniProtKB-KW"/>
</dbReference>
<dbReference type="InterPro" id="IPR017941">
    <property type="entry name" value="Rieske_2Fe-2S"/>
</dbReference>
<reference evidence="8" key="1">
    <citation type="submission" date="2018-05" db="EMBL/GenBank/DDBJ databases">
        <authorList>
            <person name="Li X."/>
        </authorList>
    </citation>
    <scope>NUCLEOTIDE SEQUENCE [LARGE SCALE GENOMIC DNA]</scope>
    <source>
        <strain evidence="8">LX32</strain>
    </source>
</reference>
<dbReference type="InterPro" id="IPR050584">
    <property type="entry name" value="Cholesterol_7-desaturase"/>
</dbReference>
<dbReference type="GO" id="GO:0051537">
    <property type="term" value="F:2 iron, 2 sulfur cluster binding"/>
    <property type="evidence" value="ECO:0007669"/>
    <property type="project" value="UniProtKB-KW"/>
</dbReference>
<dbReference type="Gene3D" id="2.102.10.10">
    <property type="entry name" value="Rieske [2Fe-2S] iron-sulphur domain"/>
    <property type="match status" value="1"/>
</dbReference>
<evidence type="ECO:0000256" key="1">
    <source>
        <dbReference type="ARBA" id="ARBA00022714"/>
    </source>
</evidence>
<dbReference type="Gene3D" id="3.90.380.10">
    <property type="entry name" value="Naphthalene 1,2-dioxygenase Alpha Subunit, Chain A, domain 1"/>
    <property type="match status" value="1"/>
</dbReference>
<evidence type="ECO:0000256" key="3">
    <source>
        <dbReference type="ARBA" id="ARBA00023002"/>
    </source>
</evidence>
<feature type="domain" description="Rieske" evidence="6">
    <location>
        <begin position="29"/>
        <end position="139"/>
    </location>
</feature>
<keyword evidence="3" id="KW-0560">Oxidoreductase</keyword>
<accession>A0A328AJZ9</accession>
<dbReference type="RefSeq" id="WP_111526960.1">
    <property type="nucleotide sequence ID" value="NZ_JBHRSG010000001.1"/>
</dbReference>
<dbReference type="EMBL" id="QFYQ01000001">
    <property type="protein sequence ID" value="RAK53208.1"/>
    <property type="molecule type" value="Genomic_DNA"/>
</dbReference>
<evidence type="ECO:0000256" key="5">
    <source>
        <dbReference type="ARBA" id="ARBA00023014"/>
    </source>
</evidence>
<dbReference type="SUPFAM" id="SSF50022">
    <property type="entry name" value="ISP domain"/>
    <property type="match status" value="1"/>
</dbReference>
<keyword evidence="2" id="KW-0479">Metal-binding</keyword>
<evidence type="ECO:0000259" key="6">
    <source>
        <dbReference type="PROSITE" id="PS51296"/>
    </source>
</evidence>
<dbReference type="AlphaFoldDB" id="A0A328AJZ9"/>
<keyword evidence="4" id="KW-0408">Iron</keyword>